<gene>
    <name evidence="1" type="ORF">NONO_c02010</name>
</gene>
<evidence type="ECO:0000313" key="1">
    <source>
        <dbReference type="EMBL" id="AHH15018.1"/>
    </source>
</evidence>
<name>W5T7S5_9NOCA</name>
<dbReference type="HOGENOM" id="CLU_1330800_0_0_11"/>
<protein>
    <submittedName>
        <fullName evidence="1">Uncharacterized protein</fullName>
    </submittedName>
</protein>
<accession>W5T7S5</accession>
<dbReference type="KEGG" id="nno:NONO_c02010"/>
<proteinExistence type="predicted"/>
<dbReference type="AlphaFoldDB" id="W5T7S5"/>
<dbReference type="EMBL" id="CP006850">
    <property type="protein sequence ID" value="AHH15018.1"/>
    <property type="molecule type" value="Genomic_DNA"/>
</dbReference>
<evidence type="ECO:0000313" key="2">
    <source>
        <dbReference type="Proteomes" id="UP000019150"/>
    </source>
</evidence>
<organism evidence="1 2">
    <name type="scientific">Nocardia nova SH22a</name>
    <dbReference type="NCBI Taxonomy" id="1415166"/>
    <lineage>
        <taxon>Bacteria</taxon>
        <taxon>Bacillati</taxon>
        <taxon>Actinomycetota</taxon>
        <taxon>Actinomycetes</taxon>
        <taxon>Mycobacteriales</taxon>
        <taxon>Nocardiaceae</taxon>
        <taxon>Nocardia</taxon>
    </lineage>
</organism>
<dbReference type="RefSeq" id="WP_025346559.1">
    <property type="nucleotide sequence ID" value="NZ_CP006850.1"/>
</dbReference>
<reference evidence="1 2" key="1">
    <citation type="journal article" date="2014" name="Appl. Environ. Microbiol.">
        <title>Insights into the Microbial Degradation of Rubber and Gutta-Percha by Analysis of the Complete Genome of Nocardia nova SH22a.</title>
        <authorList>
            <person name="Luo Q."/>
            <person name="Hiessl S."/>
            <person name="Poehlein A."/>
            <person name="Daniel R."/>
            <person name="Steinbuchel A."/>
        </authorList>
    </citation>
    <scope>NUCLEOTIDE SEQUENCE [LARGE SCALE GENOMIC DNA]</scope>
    <source>
        <strain evidence="1">SH22a</strain>
    </source>
</reference>
<dbReference type="Proteomes" id="UP000019150">
    <property type="component" value="Chromosome"/>
</dbReference>
<keyword evidence="2" id="KW-1185">Reference proteome</keyword>
<sequence length="206" mass="23425">MIPGIIAAIAALAGVFLGGRLTQQREANNWSRDQQLKAYTELLAVVEESSEAFTLLAAWFRGVDYEWSRIEKEPAKVRQLIADWDAGLAKLGKAVTAAELVVSRELCPKVMSTRFASHRQQMVLMKFDYLKQIDAVEWKAVEDQAHTTVLKLRSALRDDIQRTLGGYRLPLTARLRRVGRRATKLYRRRRAKLARPEYVIASEPES</sequence>